<dbReference type="Proteomes" id="UP000440367">
    <property type="component" value="Unassembled WGS sequence"/>
</dbReference>
<evidence type="ECO:0000313" key="8">
    <source>
        <dbReference type="EMBL" id="KAE9195901.1"/>
    </source>
</evidence>
<dbReference type="EMBL" id="QXGC01001797">
    <property type="protein sequence ID" value="KAE9195901.1"/>
    <property type="molecule type" value="Genomic_DNA"/>
</dbReference>
<evidence type="ECO:0000313" key="21">
    <source>
        <dbReference type="Proteomes" id="UP000488956"/>
    </source>
</evidence>
<dbReference type="Proteomes" id="UP000488956">
    <property type="component" value="Unassembled WGS sequence"/>
</dbReference>
<evidence type="ECO:0000313" key="15">
    <source>
        <dbReference type="Proteomes" id="UP000440367"/>
    </source>
</evidence>
<proteinExistence type="predicted"/>
<evidence type="ECO:0000313" key="18">
    <source>
        <dbReference type="Proteomes" id="UP000460718"/>
    </source>
</evidence>
<dbReference type="Proteomes" id="UP000486351">
    <property type="component" value="Unassembled WGS sequence"/>
</dbReference>
<sequence>MQSASASNEKPKNDAHLKPYMAGMQKQKEGGQQVSSSVARFSSTKALSYEGLLSEEELTVLRAIVAREAGLDELLRCCCAFEDDQSVELLEALIRVRELSLATVDAVAGWRRRMLQIRPFLWRDVNYILKMTCDLDFVSKSQLVTAAMDGVRLPRRNPFSTIGGLDNSMRVFWVIEMPEEEDLSVLLDSASFAPSQVTVDLPSKIRLAECFLLYEEKRYGQFSRTQTAADQRLKELVQREAEYASKARFGAVKEPED</sequence>
<evidence type="ECO:0000313" key="3">
    <source>
        <dbReference type="EMBL" id="KAE8985849.1"/>
    </source>
</evidence>
<dbReference type="EMBL" id="QXGF01001831">
    <property type="protein sequence ID" value="KAE8927523.1"/>
    <property type="molecule type" value="Genomic_DNA"/>
</dbReference>
<evidence type="ECO:0000256" key="1">
    <source>
        <dbReference type="SAM" id="MobiDB-lite"/>
    </source>
</evidence>
<dbReference type="EMBL" id="QXGE01001778">
    <property type="protein sequence ID" value="KAE9288370.1"/>
    <property type="molecule type" value="Genomic_DNA"/>
</dbReference>
<dbReference type="EMBL" id="QXGB01001814">
    <property type="protein sequence ID" value="KAE9185158.1"/>
    <property type="molecule type" value="Genomic_DNA"/>
</dbReference>
<keyword evidence="13" id="KW-1185">Reference proteome</keyword>
<evidence type="ECO:0000313" key="20">
    <source>
        <dbReference type="Proteomes" id="UP000486351"/>
    </source>
</evidence>
<evidence type="ECO:0000313" key="2">
    <source>
        <dbReference type="EMBL" id="KAE8927523.1"/>
    </source>
</evidence>
<evidence type="ECO:0000313" key="5">
    <source>
        <dbReference type="EMBL" id="KAE9084668.1"/>
    </source>
</evidence>
<dbReference type="EMBL" id="QXFX01001830">
    <property type="protein sequence ID" value="KAE9084165.1"/>
    <property type="molecule type" value="Genomic_DNA"/>
</dbReference>
<evidence type="ECO:0000313" key="7">
    <source>
        <dbReference type="EMBL" id="KAE9185158.1"/>
    </source>
</evidence>
<comment type="caution">
    <text evidence="10">The sequence shown here is derived from an EMBL/GenBank/DDBJ whole genome shotgun (WGS) entry which is preliminary data.</text>
</comment>
<dbReference type="EMBL" id="QXFY01001799">
    <property type="protein sequence ID" value="KAE9309241.1"/>
    <property type="molecule type" value="Genomic_DNA"/>
</dbReference>
<dbReference type="Proteomes" id="UP000441208">
    <property type="component" value="Unassembled WGS sequence"/>
</dbReference>
<evidence type="ECO:0000313" key="10">
    <source>
        <dbReference type="EMBL" id="KAE9288370.1"/>
    </source>
</evidence>
<dbReference type="Proteomes" id="UP000437068">
    <property type="component" value="Unassembled WGS sequence"/>
</dbReference>
<dbReference type="Proteomes" id="UP000440732">
    <property type="component" value="Unassembled WGS sequence"/>
</dbReference>
<dbReference type="AlphaFoldDB" id="A0A6A4CDC9"/>
<name>A0A6A4CDC9_9STRA</name>
<evidence type="ECO:0000313" key="12">
    <source>
        <dbReference type="Proteomes" id="UP000429523"/>
    </source>
</evidence>
<evidence type="ECO:0000313" key="6">
    <source>
        <dbReference type="EMBL" id="KAE9111077.1"/>
    </source>
</evidence>
<evidence type="ECO:0000313" key="14">
    <source>
        <dbReference type="Proteomes" id="UP000437068"/>
    </source>
</evidence>
<dbReference type="EMBL" id="QXGD01001828">
    <property type="protein sequence ID" value="KAE9198297.1"/>
    <property type="molecule type" value="Genomic_DNA"/>
</dbReference>
<reference evidence="12 13" key="1">
    <citation type="submission" date="2018-08" db="EMBL/GenBank/DDBJ databases">
        <title>Genomic investigation of the strawberry pathogen Phytophthora fragariae indicates pathogenicity is determined by transcriptional variation in three key races.</title>
        <authorList>
            <person name="Adams T.M."/>
            <person name="Armitage A.D."/>
            <person name="Sobczyk M.K."/>
            <person name="Bates H.J."/>
            <person name="Dunwell J.M."/>
            <person name="Nellist C.F."/>
            <person name="Harrison R.J."/>
        </authorList>
    </citation>
    <scope>NUCLEOTIDE SEQUENCE [LARGE SCALE GENOMIC DNA]</scope>
    <source>
        <strain evidence="10 14">A4</strain>
        <strain evidence="9 15">BC-1</strain>
        <strain evidence="8 19">BC-23</strain>
        <strain evidence="7 13">NOV-27</strain>
        <strain evidence="6 16">NOV-5</strain>
        <strain evidence="5 17">NOV-71</strain>
        <strain evidence="11 20">NOV-77</strain>
        <strain evidence="2 12">NOV-9</strain>
        <strain evidence="4 21">ONT-3</strain>
        <strain evidence="3 18">SCRP245</strain>
    </source>
</reference>
<dbReference type="EMBL" id="QXFW01001785">
    <property type="protein sequence ID" value="KAE8985849.1"/>
    <property type="molecule type" value="Genomic_DNA"/>
</dbReference>
<evidence type="ECO:0000313" key="16">
    <source>
        <dbReference type="Proteomes" id="UP000440732"/>
    </source>
</evidence>
<gene>
    <name evidence="10" type="ORF">PF001_g20548</name>
    <name evidence="9" type="ORF">PF002_g22489</name>
    <name evidence="8" type="ORF">PF004_g20309</name>
    <name evidence="7" type="ORF">PF005_g21371</name>
    <name evidence="6" type="ORF">PF006_g20307</name>
    <name evidence="5" type="ORF">PF007_g21428</name>
    <name evidence="11" type="ORF">PF008_g20757</name>
    <name evidence="2" type="ORF">PF009_g22311</name>
    <name evidence="4" type="ORF">PF010_g20945</name>
    <name evidence="3" type="ORF">PF011_g20225</name>
</gene>
<evidence type="ECO:0000313" key="4">
    <source>
        <dbReference type="EMBL" id="KAE9084165.1"/>
    </source>
</evidence>
<organism evidence="10 14">
    <name type="scientific">Phytophthora fragariae</name>
    <dbReference type="NCBI Taxonomy" id="53985"/>
    <lineage>
        <taxon>Eukaryota</taxon>
        <taxon>Sar</taxon>
        <taxon>Stramenopiles</taxon>
        <taxon>Oomycota</taxon>
        <taxon>Peronosporomycetes</taxon>
        <taxon>Peronosporales</taxon>
        <taxon>Peronosporaceae</taxon>
        <taxon>Phytophthora</taxon>
    </lineage>
</organism>
<evidence type="ECO:0000313" key="9">
    <source>
        <dbReference type="EMBL" id="KAE9198297.1"/>
    </source>
</evidence>
<protein>
    <submittedName>
        <fullName evidence="10">Uncharacterized protein</fullName>
    </submittedName>
</protein>
<dbReference type="EMBL" id="QXGA01001761">
    <property type="protein sequence ID" value="KAE9111077.1"/>
    <property type="molecule type" value="Genomic_DNA"/>
</dbReference>
<evidence type="ECO:0000313" key="13">
    <source>
        <dbReference type="Proteomes" id="UP000433483"/>
    </source>
</evidence>
<dbReference type="EMBL" id="QXFZ01001808">
    <property type="protein sequence ID" value="KAE9084668.1"/>
    <property type="molecule type" value="Genomic_DNA"/>
</dbReference>
<dbReference type="Proteomes" id="UP000460718">
    <property type="component" value="Unassembled WGS sequence"/>
</dbReference>
<accession>A0A6A4CDC9</accession>
<dbReference type="OrthoDB" id="72282at2759"/>
<evidence type="ECO:0000313" key="19">
    <source>
        <dbReference type="Proteomes" id="UP000476176"/>
    </source>
</evidence>
<evidence type="ECO:0000313" key="17">
    <source>
        <dbReference type="Proteomes" id="UP000441208"/>
    </source>
</evidence>
<evidence type="ECO:0000313" key="11">
    <source>
        <dbReference type="EMBL" id="KAE9309241.1"/>
    </source>
</evidence>
<dbReference type="Proteomes" id="UP000476176">
    <property type="component" value="Unassembled WGS sequence"/>
</dbReference>
<feature type="region of interest" description="Disordered" evidence="1">
    <location>
        <begin position="1"/>
        <end position="29"/>
    </location>
</feature>
<dbReference type="Proteomes" id="UP000433483">
    <property type="component" value="Unassembled WGS sequence"/>
</dbReference>
<dbReference type="Proteomes" id="UP000429523">
    <property type="component" value="Unassembled WGS sequence"/>
</dbReference>